<sequence>MVEIDIEQENKAIAREYKELLRISYQTLTEDDKKLIRKAFDVAVDAHKDQRRKSGEAYIFHPIAVAKIVASEIGLGATSIAAALMHDVVEDTDITVEDIEKMFNPKIAKIVEGLTKIAQVKTDNEISMQAENFRKMLLTLNDDVRVILIKIADRLHNMQTMESMVDYKQAKIASETLYIYAPLAHRLGLYNIKNQLEDLGLKYTEPHVYNDIVSKIKETKEQQDEYIKSISDVLKGSLDAEGVEYTIKGRPKSIFSIRKKMLAQGVTFDEVYDKFALRIIYKAEPSEEKFFAWKIYSIVTDHYRPSPSRLRDWISSPKSTGYEALHITVMGPKGRWVEIQVRSERMDEIAEKGYAAHYKYKQGGNEEHGLDTWLNLLKEALENASTNAVDFVEDFKLNLYSKEIYVFTPKGEIKSLPKGATSLDFAFSIHSEIGIKTRGTRVNGKLVPLNHVLNSGDQIEIITSPNQKPTSHWLDYVTTSRAKTKIKNVLNENTKKTAEDGKELLTRKLRHLKITLNEASVNELVNFFKLKTSLDLFYRVGIGAIDNQQLKDYAAQKSNTFMNFFKNKIKRTHTSSPEIINKPEISNNYDMLVFGKEQDKLDYKLATCCNPIPGDDVFGFVTINEGIKVHKRDCPNAISLQSNYAYRIIQAKWIDSTQQEFKAILNITGMDTLGLTNELTKVISNNMNVNIQSISLSGDAGIFNGQVVVVVQNNTILKKLIENIKKIDGIDKVTRINKN</sequence>
<keyword evidence="4" id="KW-1185">Reference proteome</keyword>
<dbReference type="Gene3D" id="3.10.20.30">
    <property type="match status" value="1"/>
</dbReference>
<evidence type="ECO:0000256" key="1">
    <source>
        <dbReference type="RuleBase" id="RU003847"/>
    </source>
</evidence>
<evidence type="ECO:0000259" key="2">
    <source>
        <dbReference type="PROSITE" id="PS51880"/>
    </source>
</evidence>
<proteinExistence type="inferred from homology"/>
<dbReference type="InterPro" id="IPR043519">
    <property type="entry name" value="NT_sf"/>
</dbReference>
<dbReference type="InterPro" id="IPR045865">
    <property type="entry name" value="ACT-like_dom_sf"/>
</dbReference>
<dbReference type="CDD" id="cd05399">
    <property type="entry name" value="NT_Rel-Spo_like"/>
    <property type="match status" value="1"/>
</dbReference>
<dbReference type="SUPFAM" id="SSF55021">
    <property type="entry name" value="ACT-like"/>
    <property type="match status" value="1"/>
</dbReference>
<dbReference type="SMART" id="SM00954">
    <property type="entry name" value="RelA_SpoT"/>
    <property type="match status" value="1"/>
</dbReference>
<dbReference type="InterPro" id="IPR012676">
    <property type="entry name" value="TGS-like"/>
</dbReference>
<comment type="similarity">
    <text evidence="1">Belongs to the relA/spoT family.</text>
</comment>
<dbReference type="InterPro" id="IPR002912">
    <property type="entry name" value="ACT_dom"/>
</dbReference>
<dbReference type="EMBL" id="JBHSQB010000010">
    <property type="protein sequence ID" value="MFC6097771.1"/>
    <property type="molecule type" value="Genomic_DNA"/>
</dbReference>
<dbReference type="PROSITE" id="PS51880">
    <property type="entry name" value="TGS"/>
    <property type="match status" value="1"/>
</dbReference>
<evidence type="ECO:0000313" key="4">
    <source>
        <dbReference type="Proteomes" id="UP001596287"/>
    </source>
</evidence>
<dbReference type="SUPFAM" id="SSF81301">
    <property type="entry name" value="Nucleotidyltransferase"/>
    <property type="match status" value="1"/>
</dbReference>
<keyword evidence="3" id="KW-0808">Transferase</keyword>
<protein>
    <submittedName>
        <fullName evidence="3">RelA/SpoT family protein</fullName>
        <ecNumber evidence="3">2.7.6.5</ecNumber>
    </submittedName>
</protein>
<dbReference type="Pfam" id="PF13328">
    <property type="entry name" value="HD_4"/>
    <property type="match status" value="1"/>
</dbReference>
<dbReference type="InterPro" id="IPR007685">
    <property type="entry name" value="RelA_SpoT"/>
</dbReference>
<comment type="caution">
    <text evidence="3">The sequence shown here is derived from an EMBL/GenBank/DDBJ whole genome shotgun (WGS) entry which is preliminary data.</text>
</comment>
<dbReference type="InterPro" id="IPR004095">
    <property type="entry name" value="TGS"/>
</dbReference>
<dbReference type="PANTHER" id="PTHR21262:SF31">
    <property type="entry name" value="GTP PYROPHOSPHOKINASE"/>
    <property type="match status" value="1"/>
</dbReference>
<dbReference type="SUPFAM" id="SSF81271">
    <property type="entry name" value="TGS-like"/>
    <property type="match status" value="1"/>
</dbReference>
<dbReference type="Pfam" id="PF04607">
    <property type="entry name" value="RelA_SpoT"/>
    <property type="match status" value="1"/>
</dbReference>
<dbReference type="NCBIfam" id="TIGR00691">
    <property type="entry name" value="spoT_relA"/>
    <property type="match status" value="1"/>
</dbReference>
<dbReference type="CDD" id="cd01668">
    <property type="entry name" value="TGS_RSH"/>
    <property type="match status" value="1"/>
</dbReference>
<dbReference type="RefSeq" id="WP_379792751.1">
    <property type="nucleotide sequence ID" value="NZ_JBHSQB010000010.1"/>
</dbReference>
<organism evidence="3 4">
    <name type="scientific">Flavobacterium qiangtangense</name>
    <dbReference type="NCBI Taxonomy" id="1442595"/>
    <lineage>
        <taxon>Bacteria</taxon>
        <taxon>Pseudomonadati</taxon>
        <taxon>Bacteroidota</taxon>
        <taxon>Flavobacteriia</taxon>
        <taxon>Flavobacteriales</taxon>
        <taxon>Flavobacteriaceae</taxon>
        <taxon>Flavobacterium</taxon>
    </lineage>
</organism>
<dbReference type="PANTHER" id="PTHR21262">
    <property type="entry name" value="GUANOSINE-3',5'-BIS DIPHOSPHATE 3'-PYROPHOSPHOHYDROLASE"/>
    <property type="match status" value="1"/>
</dbReference>
<reference evidence="4" key="1">
    <citation type="journal article" date="2019" name="Int. J. Syst. Evol. Microbiol.">
        <title>The Global Catalogue of Microorganisms (GCM) 10K type strain sequencing project: providing services to taxonomists for standard genome sequencing and annotation.</title>
        <authorList>
            <consortium name="The Broad Institute Genomics Platform"/>
            <consortium name="The Broad Institute Genome Sequencing Center for Infectious Disease"/>
            <person name="Wu L."/>
            <person name="Ma J."/>
        </authorList>
    </citation>
    <scope>NUCLEOTIDE SEQUENCE [LARGE SCALE GENOMIC DNA]</scope>
    <source>
        <strain evidence="4">CCUG 49679</strain>
    </source>
</reference>
<gene>
    <name evidence="3" type="ORF">ACFPVY_14030</name>
</gene>
<feature type="domain" description="TGS" evidence="2">
    <location>
        <begin position="402"/>
        <end position="463"/>
    </location>
</feature>
<dbReference type="Gene3D" id="3.30.460.10">
    <property type="entry name" value="Beta Polymerase, domain 2"/>
    <property type="match status" value="1"/>
</dbReference>
<dbReference type="SUPFAM" id="SSF109604">
    <property type="entry name" value="HD-domain/PDEase-like"/>
    <property type="match status" value="1"/>
</dbReference>
<dbReference type="Pfam" id="PF13291">
    <property type="entry name" value="ACT_4"/>
    <property type="match status" value="1"/>
</dbReference>
<accession>A0ABW1PRM6</accession>
<dbReference type="SMART" id="SM00471">
    <property type="entry name" value="HDc"/>
    <property type="match status" value="1"/>
</dbReference>
<dbReference type="EC" id="2.7.6.5" evidence="3"/>
<dbReference type="Proteomes" id="UP001596287">
    <property type="component" value="Unassembled WGS sequence"/>
</dbReference>
<name>A0ABW1PRM6_9FLAO</name>
<dbReference type="GO" id="GO:0008728">
    <property type="term" value="F:GTP diphosphokinase activity"/>
    <property type="evidence" value="ECO:0007669"/>
    <property type="project" value="UniProtKB-EC"/>
</dbReference>
<dbReference type="InterPro" id="IPR004811">
    <property type="entry name" value="RelA/Spo_fam"/>
</dbReference>
<dbReference type="InterPro" id="IPR003607">
    <property type="entry name" value="HD/PDEase_dom"/>
</dbReference>
<dbReference type="InterPro" id="IPR033655">
    <property type="entry name" value="TGS_RelA/SpoT"/>
</dbReference>
<dbReference type="Gene3D" id="3.30.70.260">
    <property type="match status" value="1"/>
</dbReference>
<dbReference type="CDD" id="cd00077">
    <property type="entry name" value="HDc"/>
    <property type="match status" value="1"/>
</dbReference>
<dbReference type="InterPro" id="IPR012675">
    <property type="entry name" value="Beta-grasp_dom_sf"/>
</dbReference>
<comment type="function">
    <text evidence="1">In eubacteria ppGpp (guanosine 3'-diphosphate 5'-diphosphate) is a mediator of the stringent response that coordinates a variety of cellular activities in response to changes in nutritional abundance.</text>
</comment>
<dbReference type="Gene3D" id="1.10.3210.10">
    <property type="entry name" value="Hypothetical protein af1432"/>
    <property type="match status" value="1"/>
</dbReference>
<dbReference type="Pfam" id="PF02824">
    <property type="entry name" value="TGS"/>
    <property type="match status" value="1"/>
</dbReference>
<evidence type="ECO:0000313" key="3">
    <source>
        <dbReference type="EMBL" id="MFC6097771.1"/>
    </source>
</evidence>